<dbReference type="InterPro" id="IPR029058">
    <property type="entry name" value="AB_hydrolase_fold"/>
</dbReference>
<dbReference type="InterPro" id="IPR050708">
    <property type="entry name" value="T6SS_VgrG/RHS"/>
</dbReference>
<dbReference type="Gene3D" id="3.40.50.1820">
    <property type="entry name" value="alpha/beta hydrolase"/>
    <property type="match status" value="1"/>
</dbReference>
<dbReference type="Gene3D" id="2.180.10.10">
    <property type="entry name" value="RHS repeat-associated core"/>
    <property type="match status" value="1"/>
</dbReference>
<dbReference type="AlphaFoldDB" id="A0A818JQ72"/>
<dbReference type="InterPro" id="IPR022385">
    <property type="entry name" value="Rhs_assc_core"/>
</dbReference>
<name>A0A818JQ72_9BILA</name>
<dbReference type="NCBIfam" id="TIGR03696">
    <property type="entry name" value="Rhs_assc_core"/>
    <property type="match status" value="1"/>
</dbReference>
<evidence type="ECO:0000256" key="1">
    <source>
        <dbReference type="SAM" id="SignalP"/>
    </source>
</evidence>
<keyword evidence="1" id="KW-0732">Signal</keyword>
<proteinExistence type="predicted"/>
<dbReference type="EMBL" id="CAJNYT010003242">
    <property type="protein sequence ID" value="CAF3542333.1"/>
    <property type="molecule type" value="Genomic_DNA"/>
</dbReference>
<dbReference type="PANTHER" id="PTHR32305:SF15">
    <property type="entry name" value="PROTEIN RHSA-RELATED"/>
    <property type="match status" value="1"/>
</dbReference>
<accession>A0A818JQ72</accession>
<evidence type="ECO:0008006" key="5">
    <source>
        <dbReference type="Google" id="ProtNLM"/>
    </source>
</evidence>
<dbReference type="Proteomes" id="UP000663848">
    <property type="component" value="Unassembled WGS sequence"/>
</dbReference>
<dbReference type="Proteomes" id="UP000663872">
    <property type="component" value="Unassembled WGS sequence"/>
</dbReference>
<feature type="signal peptide" evidence="1">
    <location>
        <begin position="1"/>
        <end position="15"/>
    </location>
</feature>
<dbReference type="EMBL" id="CAJOBR010021128">
    <property type="protein sequence ID" value="CAF4936017.1"/>
    <property type="molecule type" value="Genomic_DNA"/>
</dbReference>
<dbReference type="SUPFAM" id="SSF53474">
    <property type="entry name" value="alpha/beta-Hydrolases"/>
    <property type="match status" value="1"/>
</dbReference>
<evidence type="ECO:0000313" key="4">
    <source>
        <dbReference type="Proteomes" id="UP000663872"/>
    </source>
</evidence>
<gene>
    <name evidence="2" type="ORF">GRG538_LOCUS19824</name>
    <name evidence="3" type="ORF">QYT958_LOCUS32379</name>
</gene>
<comment type="caution">
    <text evidence="2">The sequence shown here is derived from an EMBL/GenBank/DDBJ whole genome shotgun (WGS) entry which is preliminary data.</text>
</comment>
<dbReference type="PANTHER" id="PTHR32305">
    <property type="match status" value="1"/>
</dbReference>
<evidence type="ECO:0000313" key="3">
    <source>
        <dbReference type="EMBL" id="CAF4936017.1"/>
    </source>
</evidence>
<organism evidence="2 4">
    <name type="scientific">Rotaria socialis</name>
    <dbReference type="NCBI Taxonomy" id="392032"/>
    <lineage>
        <taxon>Eukaryota</taxon>
        <taxon>Metazoa</taxon>
        <taxon>Spiralia</taxon>
        <taxon>Gnathifera</taxon>
        <taxon>Rotifera</taxon>
        <taxon>Eurotatoria</taxon>
        <taxon>Bdelloidea</taxon>
        <taxon>Philodinida</taxon>
        <taxon>Philodinidae</taxon>
        <taxon>Rotaria</taxon>
    </lineage>
</organism>
<feature type="chain" id="PRO_5036414592" description="RHS repeat-associated core domain-containing protein" evidence="1">
    <location>
        <begin position="16"/>
        <end position="334"/>
    </location>
</feature>
<protein>
    <recommendedName>
        <fullName evidence="5">RHS repeat-associated core domain-containing protein</fullName>
    </recommendedName>
</protein>
<sequence>MGILCFIAAAFMGLANPPAHPITDRKTLTGNSFSPVVLSATDYYAFGAPIAERTYNSNQYRYGFNGKEKVDELSGAGNSLDFGARVYDSRVGRFFSVDPLAKSFAWNSPYTYAENDVIRCIDLDGLEKVVVFGGADLMNTGLSKTTIQTADDIKKFSDDHGLGYDVKTFNVAPWNPSHGTAFQWIKDNYKKDESIIVYGYSMGGVAATQLTKMLKTEGITVNLLVPVDGAFSLMGEPLQIPDNVETVFNFYQTNPSSIGSNGYPAKPQEGNDKTVILNDNMTGKTPGKKSEAHGAMDEATQKDATNIIKAEMMGKLDGIIKDVTAPAPKTPEKK</sequence>
<evidence type="ECO:0000313" key="2">
    <source>
        <dbReference type="EMBL" id="CAF3542333.1"/>
    </source>
</evidence>
<reference evidence="2" key="1">
    <citation type="submission" date="2021-02" db="EMBL/GenBank/DDBJ databases">
        <authorList>
            <person name="Nowell W R."/>
        </authorList>
    </citation>
    <scope>NUCLEOTIDE SEQUENCE</scope>
</reference>